<evidence type="ECO:0000256" key="9">
    <source>
        <dbReference type="NCBIfam" id="TIGR02191"/>
    </source>
</evidence>
<dbReference type="Gene3D" id="3.30.160.20">
    <property type="match status" value="1"/>
</dbReference>
<dbReference type="PROSITE" id="PS50137">
    <property type="entry name" value="DS_RBD"/>
    <property type="match status" value="1"/>
</dbReference>
<comment type="similarity">
    <text evidence="2">Belongs to the ribonuclease III family.</text>
</comment>
<comment type="caution">
    <text evidence="13">The sequence shown here is derived from an EMBL/GenBank/DDBJ whole genome shotgun (WGS) entry which is preliminary data.</text>
</comment>
<keyword evidence="8 10" id="KW-0694">RNA-binding</keyword>
<dbReference type="FunFam" id="1.10.1520.10:FF:000001">
    <property type="entry name" value="Ribonuclease 3"/>
    <property type="match status" value="1"/>
</dbReference>
<dbReference type="GO" id="GO:0010468">
    <property type="term" value="P:regulation of gene expression"/>
    <property type="evidence" value="ECO:0007669"/>
    <property type="project" value="TreeGrafter"/>
</dbReference>
<dbReference type="PROSITE" id="PS00517">
    <property type="entry name" value="RNASE_3_1"/>
    <property type="match status" value="1"/>
</dbReference>
<dbReference type="GO" id="GO:0006397">
    <property type="term" value="P:mRNA processing"/>
    <property type="evidence" value="ECO:0007669"/>
    <property type="project" value="UniProtKB-KW"/>
</dbReference>
<dbReference type="Proteomes" id="UP000614410">
    <property type="component" value="Unassembled WGS sequence"/>
</dbReference>
<protein>
    <recommendedName>
        <fullName evidence="9">Ribonuclease III</fullName>
        <ecNumber evidence="9">3.1.26.3</ecNumber>
    </recommendedName>
</protein>
<dbReference type="PROSITE" id="PS50142">
    <property type="entry name" value="RNASE_3_2"/>
    <property type="match status" value="1"/>
</dbReference>
<evidence type="ECO:0000313" key="13">
    <source>
        <dbReference type="EMBL" id="MBJ7608595.1"/>
    </source>
</evidence>
<evidence type="ECO:0000256" key="7">
    <source>
        <dbReference type="ARBA" id="ARBA00022801"/>
    </source>
</evidence>
<feature type="non-terminal residue" evidence="13">
    <location>
        <position position="270"/>
    </location>
</feature>
<dbReference type="PANTHER" id="PTHR11207">
    <property type="entry name" value="RIBONUCLEASE III"/>
    <property type="match status" value="1"/>
</dbReference>
<dbReference type="InterPro" id="IPR011907">
    <property type="entry name" value="RNase_III"/>
</dbReference>
<evidence type="ECO:0000256" key="1">
    <source>
        <dbReference type="ARBA" id="ARBA00000109"/>
    </source>
</evidence>
<proteinExistence type="inferred from homology"/>
<dbReference type="SUPFAM" id="SSF69065">
    <property type="entry name" value="RNase III domain-like"/>
    <property type="match status" value="1"/>
</dbReference>
<evidence type="ECO:0000256" key="3">
    <source>
        <dbReference type="ARBA" id="ARBA00022552"/>
    </source>
</evidence>
<organism evidence="13 14">
    <name type="scientific">Candidatus Amunia macphersoniae</name>
    <dbReference type="NCBI Taxonomy" id="3127014"/>
    <lineage>
        <taxon>Bacteria</taxon>
        <taxon>Bacillati</taxon>
        <taxon>Candidatus Dormiibacterota</taxon>
        <taxon>Candidatus Dormibacteria</taxon>
        <taxon>Candidatus Aeolococcales</taxon>
        <taxon>Candidatus Aeolococcaceae</taxon>
        <taxon>Candidatus Amunia</taxon>
    </lineage>
</organism>
<comment type="catalytic activity">
    <reaction evidence="1">
        <text>Endonucleolytic cleavage to 5'-phosphomonoester.</text>
        <dbReference type="EC" id="3.1.26.3"/>
    </reaction>
</comment>
<keyword evidence="4" id="KW-0507">mRNA processing</keyword>
<dbReference type="InterPro" id="IPR036389">
    <property type="entry name" value="RNase_III_sf"/>
</dbReference>
<accession>A0A934KMN1</accession>
<evidence type="ECO:0000313" key="14">
    <source>
        <dbReference type="Proteomes" id="UP000614410"/>
    </source>
</evidence>
<dbReference type="Gene3D" id="1.10.1520.10">
    <property type="entry name" value="Ribonuclease III domain"/>
    <property type="match status" value="1"/>
</dbReference>
<dbReference type="InterPro" id="IPR000999">
    <property type="entry name" value="RNase_III_dom"/>
</dbReference>
<dbReference type="SMART" id="SM00358">
    <property type="entry name" value="DSRM"/>
    <property type="match status" value="1"/>
</dbReference>
<evidence type="ECO:0000256" key="5">
    <source>
        <dbReference type="ARBA" id="ARBA00022722"/>
    </source>
</evidence>
<dbReference type="NCBIfam" id="TIGR02191">
    <property type="entry name" value="RNaseIII"/>
    <property type="match status" value="1"/>
</dbReference>
<dbReference type="Pfam" id="PF14622">
    <property type="entry name" value="Ribonucleas_3_3"/>
    <property type="match status" value="1"/>
</dbReference>
<sequence length="270" mass="28946">MAGFDALQERIGVRFRRLELLREAMTHASWNNERGEPSGPGRDNERLEYLGDAVLELVVGEYLFRRFPSYDEGQLTQLRAALVNTVSLARLGDRLDLGDTLLLGRGAAKTGARKLPSLLANAFEAMTGAIFLDQGYRVATRVFIQNIGDLADWTDENHKGRLQEVSQERTGQPPQYRVAAESGPGHQRAYSAEAVVGGEVVGAGRGATKQAAQQAAARAALDRLSRIPANAAARAAGAAREAARGASTETARVRRRVAEVAADRGASAGP</sequence>
<dbReference type="Pfam" id="PF00035">
    <property type="entry name" value="dsrm"/>
    <property type="match status" value="1"/>
</dbReference>
<dbReference type="EMBL" id="JAEKNN010000021">
    <property type="protein sequence ID" value="MBJ7608595.1"/>
    <property type="molecule type" value="Genomic_DNA"/>
</dbReference>
<name>A0A934KMN1_9BACT</name>
<dbReference type="SMART" id="SM00535">
    <property type="entry name" value="RIBOc"/>
    <property type="match status" value="1"/>
</dbReference>
<keyword evidence="3" id="KW-0698">rRNA processing</keyword>
<evidence type="ECO:0000256" key="4">
    <source>
        <dbReference type="ARBA" id="ARBA00022664"/>
    </source>
</evidence>
<feature type="domain" description="RNase III" evidence="12">
    <location>
        <begin position="4"/>
        <end position="135"/>
    </location>
</feature>
<evidence type="ECO:0000256" key="6">
    <source>
        <dbReference type="ARBA" id="ARBA00022759"/>
    </source>
</evidence>
<dbReference type="InterPro" id="IPR014720">
    <property type="entry name" value="dsRBD_dom"/>
</dbReference>
<dbReference type="HAMAP" id="MF_00104">
    <property type="entry name" value="RNase_III"/>
    <property type="match status" value="1"/>
</dbReference>
<dbReference type="PANTHER" id="PTHR11207:SF0">
    <property type="entry name" value="RIBONUCLEASE 3"/>
    <property type="match status" value="1"/>
</dbReference>
<reference evidence="13 14" key="1">
    <citation type="submission" date="2020-10" db="EMBL/GenBank/DDBJ databases">
        <title>Ca. Dormibacterota MAGs.</title>
        <authorList>
            <person name="Montgomery K."/>
        </authorList>
    </citation>
    <scope>NUCLEOTIDE SEQUENCE [LARGE SCALE GENOMIC DNA]</scope>
    <source>
        <strain evidence="13">Mitchell_Peninsula_5</strain>
    </source>
</reference>
<dbReference type="CDD" id="cd00593">
    <property type="entry name" value="RIBOc"/>
    <property type="match status" value="1"/>
</dbReference>
<dbReference type="GO" id="GO:0003725">
    <property type="term" value="F:double-stranded RNA binding"/>
    <property type="evidence" value="ECO:0007669"/>
    <property type="project" value="TreeGrafter"/>
</dbReference>
<evidence type="ECO:0000256" key="8">
    <source>
        <dbReference type="ARBA" id="ARBA00022884"/>
    </source>
</evidence>
<keyword evidence="5" id="KW-0540">Nuclease</keyword>
<evidence type="ECO:0000259" key="11">
    <source>
        <dbReference type="PROSITE" id="PS50137"/>
    </source>
</evidence>
<dbReference type="AlphaFoldDB" id="A0A934KMN1"/>
<dbReference type="GO" id="GO:0004525">
    <property type="term" value="F:ribonuclease III activity"/>
    <property type="evidence" value="ECO:0007669"/>
    <property type="project" value="UniProtKB-UniRule"/>
</dbReference>
<gene>
    <name evidence="13" type="primary">rnc</name>
    <name evidence="13" type="ORF">JF887_04070</name>
</gene>
<evidence type="ECO:0000256" key="2">
    <source>
        <dbReference type="ARBA" id="ARBA00010183"/>
    </source>
</evidence>
<dbReference type="EC" id="3.1.26.3" evidence="9"/>
<dbReference type="GO" id="GO:0006364">
    <property type="term" value="P:rRNA processing"/>
    <property type="evidence" value="ECO:0007669"/>
    <property type="project" value="UniProtKB-KW"/>
</dbReference>
<keyword evidence="7 13" id="KW-0378">Hydrolase</keyword>
<feature type="domain" description="DRBM" evidence="11">
    <location>
        <begin position="157"/>
        <end position="226"/>
    </location>
</feature>
<dbReference type="SUPFAM" id="SSF54768">
    <property type="entry name" value="dsRNA-binding domain-like"/>
    <property type="match status" value="1"/>
</dbReference>
<keyword evidence="6" id="KW-0255">Endonuclease</keyword>
<evidence type="ECO:0000256" key="10">
    <source>
        <dbReference type="PROSITE-ProRule" id="PRU00266"/>
    </source>
</evidence>
<evidence type="ECO:0000259" key="12">
    <source>
        <dbReference type="PROSITE" id="PS50142"/>
    </source>
</evidence>